<dbReference type="GO" id="GO:0004802">
    <property type="term" value="F:transketolase activity"/>
    <property type="evidence" value="ECO:0007669"/>
    <property type="project" value="UniProtKB-UniRule"/>
</dbReference>
<dbReference type="AlphaFoldDB" id="A0A0R1EWZ0"/>
<evidence type="ECO:0000256" key="1">
    <source>
        <dbReference type="ARBA" id="ARBA00001913"/>
    </source>
</evidence>
<keyword evidence="10" id="KW-0106">Calcium</keyword>
<comment type="caution">
    <text evidence="21">The sequence shown here is derived from an EMBL/GenBank/DDBJ whole genome shotgun (WGS) entry which is preliminary data.</text>
</comment>
<comment type="cofactor">
    <cofactor evidence="1">
        <name>Ca(2+)</name>
        <dbReference type="ChEBI" id="CHEBI:29108"/>
    </cofactor>
</comment>
<dbReference type="EC" id="2.2.1.1" evidence="7 14"/>
<accession>A0A0R1EWZ0</accession>
<comment type="cofactor">
    <cofactor evidence="3">
        <name>Co(2+)</name>
        <dbReference type="ChEBI" id="CHEBI:48828"/>
    </cofactor>
</comment>
<dbReference type="PANTHER" id="PTHR43522">
    <property type="entry name" value="TRANSKETOLASE"/>
    <property type="match status" value="1"/>
</dbReference>
<feature type="binding site" evidence="17">
    <location>
        <position position="262"/>
    </location>
    <ligand>
        <name>thiamine diphosphate</name>
        <dbReference type="ChEBI" id="CHEBI:58937"/>
    </ligand>
</feature>
<dbReference type="Pfam" id="PF02779">
    <property type="entry name" value="Transket_pyr"/>
    <property type="match status" value="1"/>
</dbReference>
<evidence type="ECO:0000256" key="12">
    <source>
        <dbReference type="ARBA" id="ARBA00023052"/>
    </source>
</evidence>
<feature type="binding site" evidence="16">
    <location>
        <position position="516"/>
    </location>
    <ligand>
        <name>substrate</name>
    </ligand>
</feature>
<feature type="binding site" evidence="16">
    <location>
        <position position="465"/>
    </location>
    <ligand>
        <name>substrate</name>
    </ligand>
</feature>
<evidence type="ECO:0000256" key="11">
    <source>
        <dbReference type="ARBA" id="ARBA00022842"/>
    </source>
</evidence>
<feature type="binding site" evidence="16">
    <location>
        <position position="380"/>
    </location>
    <ligand>
        <name>substrate</name>
    </ligand>
</feature>
<reference evidence="21 22" key="1">
    <citation type="journal article" date="2015" name="Genome Announc.">
        <title>Expanding the biotechnology potential of lactobacilli through comparative genomics of 213 strains and associated genera.</title>
        <authorList>
            <person name="Sun Z."/>
            <person name="Harris H.M."/>
            <person name="McCann A."/>
            <person name="Guo C."/>
            <person name="Argimon S."/>
            <person name="Zhang W."/>
            <person name="Yang X."/>
            <person name="Jeffery I.B."/>
            <person name="Cooney J.C."/>
            <person name="Kagawa T.F."/>
            <person name="Liu W."/>
            <person name="Song Y."/>
            <person name="Salvetti E."/>
            <person name="Wrobel A."/>
            <person name="Rasinkangas P."/>
            <person name="Parkhill J."/>
            <person name="Rea M.C."/>
            <person name="O'Sullivan O."/>
            <person name="Ritari J."/>
            <person name="Douillard F.P."/>
            <person name="Paul Ross R."/>
            <person name="Yang R."/>
            <person name="Briner A.E."/>
            <person name="Felis G.E."/>
            <person name="de Vos W.M."/>
            <person name="Barrangou R."/>
            <person name="Klaenhammer T.R."/>
            <person name="Caufield P.W."/>
            <person name="Cui Y."/>
            <person name="Zhang H."/>
            <person name="O'Toole P.W."/>
        </authorList>
    </citation>
    <scope>NUCLEOTIDE SEQUENCE [LARGE SCALE GENOMIC DNA]</scope>
    <source>
        <strain evidence="21 22">DSM 20001</strain>
    </source>
</reference>
<dbReference type="FunFam" id="3.40.50.970:FF:000004">
    <property type="entry name" value="Transketolase"/>
    <property type="match status" value="1"/>
</dbReference>
<evidence type="ECO:0000256" key="5">
    <source>
        <dbReference type="ARBA" id="ARBA00007131"/>
    </source>
</evidence>
<feature type="active site" description="Proton donor" evidence="15">
    <location>
        <position position="407"/>
    </location>
</feature>
<dbReference type="Gene3D" id="3.40.50.970">
    <property type="match status" value="2"/>
</dbReference>
<feature type="binding site" evidence="16">
    <location>
        <position position="262"/>
    </location>
    <ligand>
        <name>substrate</name>
    </ligand>
</feature>
<evidence type="ECO:0000256" key="4">
    <source>
        <dbReference type="ARBA" id="ARBA00002931"/>
    </source>
</evidence>
<comment type="similarity">
    <text evidence="5">Belongs to the transketolase family.</text>
</comment>
<feature type="binding site" evidence="17">
    <location>
        <position position="158"/>
    </location>
    <ligand>
        <name>thiamine diphosphate</name>
        <dbReference type="ChEBI" id="CHEBI:58937"/>
    </ligand>
</feature>
<feature type="binding site" evidence="18">
    <location>
        <position position="189"/>
    </location>
    <ligand>
        <name>Mg(2+)</name>
        <dbReference type="ChEBI" id="CHEBI:18420"/>
    </ligand>
</feature>
<feature type="binding site" evidence="16">
    <location>
        <position position="28"/>
    </location>
    <ligand>
        <name>substrate</name>
    </ligand>
</feature>
<evidence type="ECO:0000256" key="6">
    <source>
        <dbReference type="ARBA" id="ARBA00011738"/>
    </source>
</evidence>
<dbReference type="GO" id="GO:0006098">
    <property type="term" value="P:pentose-phosphate shunt"/>
    <property type="evidence" value="ECO:0007669"/>
    <property type="project" value="TreeGrafter"/>
</dbReference>
<dbReference type="Pfam" id="PF00456">
    <property type="entry name" value="Transketolase_N"/>
    <property type="match status" value="1"/>
</dbReference>
<dbReference type="Gene3D" id="3.40.50.920">
    <property type="match status" value="1"/>
</dbReference>
<evidence type="ECO:0000256" key="10">
    <source>
        <dbReference type="ARBA" id="ARBA00022837"/>
    </source>
</evidence>
<dbReference type="InterPro" id="IPR033247">
    <property type="entry name" value="Transketolase_fam"/>
</dbReference>
<feature type="binding site" evidence="17">
    <location>
        <begin position="116"/>
        <end position="118"/>
    </location>
    <ligand>
        <name>thiamine diphosphate</name>
        <dbReference type="ChEBI" id="CHEBI:58937"/>
    </ligand>
</feature>
<evidence type="ECO:0000256" key="9">
    <source>
        <dbReference type="ARBA" id="ARBA00022723"/>
    </source>
</evidence>
<feature type="domain" description="Transketolase-like pyrimidine-binding" evidence="20">
    <location>
        <begin position="350"/>
        <end position="521"/>
    </location>
</feature>
<organism evidence="21 22">
    <name type="scientific">Loigolactobacillus coryniformis subsp. coryniformis KCTC 3167 = DSM 20001</name>
    <dbReference type="NCBI Taxonomy" id="913848"/>
    <lineage>
        <taxon>Bacteria</taxon>
        <taxon>Bacillati</taxon>
        <taxon>Bacillota</taxon>
        <taxon>Bacilli</taxon>
        <taxon>Lactobacillales</taxon>
        <taxon>Lactobacillaceae</taxon>
        <taxon>Loigolactobacillus</taxon>
    </lineage>
</organism>
<dbReference type="EMBL" id="AZCN01000130">
    <property type="protein sequence ID" value="KRK13935.1"/>
    <property type="molecule type" value="Genomic_DNA"/>
</dbReference>
<dbReference type="FunFam" id="3.40.50.970:FF:000045">
    <property type="entry name" value="Transketolase"/>
    <property type="match status" value="1"/>
</dbReference>
<comment type="cofactor">
    <cofactor evidence="18">
        <name>Mg(2+)</name>
        <dbReference type="ChEBI" id="CHEBI:18420"/>
    </cofactor>
    <text evidence="18">Binds 1 Mg(2+) ion per subunit. Can also utilize other divalent metal cations, such as Ca(2+), Mn(2+) and Co(2+).</text>
</comment>
<feature type="binding site" evidence="18">
    <location>
        <position position="187"/>
    </location>
    <ligand>
        <name>Mg(2+)</name>
        <dbReference type="ChEBI" id="CHEBI:18420"/>
    </ligand>
</feature>
<proteinExistence type="inferred from homology"/>
<evidence type="ECO:0000256" key="17">
    <source>
        <dbReference type="PIRSR" id="PIRSR605478-3"/>
    </source>
</evidence>
<evidence type="ECO:0000256" key="13">
    <source>
        <dbReference type="ARBA" id="ARBA00049473"/>
    </source>
</evidence>
<protein>
    <recommendedName>
        <fullName evidence="7 14">Transketolase</fullName>
        <ecNumber evidence="7 14">2.2.1.1</ecNumber>
    </recommendedName>
</protein>
<evidence type="ECO:0000256" key="16">
    <source>
        <dbReference type="PIRSR" id="PIRSR605478-2"/>
    </source>
</evidence>
<feature type="binding site" evidence="16">
    <location>
        <position position="353"/>
    </location>
    <ligand>
        <name>substrate</name>
    </ligand>
</feature>
<dbReference type="InterPro" id="IPR055152">
    <property type="entry name" value="Transketolase-like_C_2"/>
</dbReference>
<dbReference type="InterPro" id="IPR009014">
    <property type="entry name" value="Transketo_C/PFOR_II"/>
</dbReference>
<gene>
    <name evidence="21" type="ORF">FD22_GL000417</name>
</gene>
<dbReference type="SUPFAM" id="SSF52518">
    <property type="entry name" value="Thiamin diphosphate-binding fold (THDP-binding)"/>
    <property type="match status" value="2"/>
</dbReference>
<dbReference type="InterPro" id="IPR029061">
    <property type="entry name" value="THDP-binding"/>
</dbReference>
<evidence type="ECO:0000256" key="19">
    <source>
        <dbReference type="PIRSR" id="PIRSR605478-5"/>
    </source>
</evidence>
<dbReference type="Proteomes" id="UP000051181">
    <property type="component" value="Unassembled WGS sequence"/>
</dbReference>
<evidence type="ECO:0000256" key="7">
    <source>
        <dbReference type="ARBA" id="ARBA00013152"/>
    </source>
</evidence>
<comment type="cofactor">
    <cofactor evidence="2">
        <name>Mn(2+)</name>
        <dbReference type="ChEBI" id="CHEBI:29035"/>
    </cofactor>
</comment>
<evidence type="ECO:0000313" key="22">
    <source>
        <dbReference type="Proteomes" id="UP000051181"/>
    </source>
</evidence>
<evidence type="ECO:0000256" key="18">
    <source>
        <dbReference type="PIRSR" id="PIRSR605478-4"/>
    </source>
</evidence>
<comment type="function">
    <text evidence="4">Catalyzes the transfer of a two-carbon ketol group from a ketose donor to an aldose acceptor, via a covalent intermediate with the cofactor thiamine pyrophosphate.</text>
</comment>
<feature type="binding site" evidence="17">
    <location>
        <position position="68"/>
    </location>
    <ligand>
        <name>thiamine diphosphate</name>
        <dbReference type="ChEBI" id="CHEBI:58937"/>
    </ligand>
</feature>
<dbReference type="FunFam" id="3.40.50.920:FF:000003">
    <property type="entry name" value="Transketolase"/>
    <property type="match status" value="1"/>
</dbReference>
<comment type="subunit">
    <text evidence="6">Homodimer.</text>
</comment>
<feature type="site" description="Important for catalytic activity" evidence="19">
    <location>
        <position position="262"/>
    </location>
</feature>
<dbReference type="CDD" id="cd07033">
    <property type="entry name" value="TPP_PYR_DXS_TK_like"/>
    <property type="match status" value="1"/>
</dbReference>
<name>A0A0R1EWZ0_9LACO</name>
<keyword evidence="9 18" id="KW-0479">Metal-binding</keyword>
<sequence>MSKKIDQLTIDTIRSLTVDAVQTAHHGHLGMPLGTAPMGYALWRYYLKVNPKDTKWFNRDRFVLSAGHGSMLLYSLMHLSGFTLGIDDIKQFRQLHSLTPGHPELHKTVGVDVATGPLGQGFAMGVGLAIAEAHLADRFNEPDYPVVDHYTYVISGDGDFEEGICQETASIAGNLGLHKLIVLWDANHVTSDALLTASNTEDELLKFKAMNWNILEVKDGNNVDEIRLAIEAAQRSSDKPTLIKVNTNIGFGSTLQGTSAIHSDPVSDEEATHMKHVYGFDDQELFYVPQAAKDGFADWIQNAQLTEDNWKSLMKQYARAYPEKATLLDQLIEGTLPLPDIEQVKIAGDMATRAASGKVLNAIYPKYPVLVGGSGDLGTSNKTTIQGQWFMSKHRYAGPNIYFGIREFAMATIANGVTLHVGLRGYTGTFLVFSDYMRSAIRHAAIMETPTIFVFTHDSLYVGQDGPTHQPVEHLMSLRAMPNIITFRAADETEVKAAWDVAIKSTKTPIAIILNRQSVPELVGTDMHKAERGAYVVSKEADGTLDGLLIASGSEVQVAIETQNRLAQQGINVRVVSMPSWELFEVQSAEYQQAVLPDAVTTRMSIELGATMGWQQYVGRSGVRMGYDKFGESAPATDILKLIDFTAKRATKMYLDAFSK</sequence>
<feature type="binding site" evidence="17">
    <location>
        <position position="433"/>
    </location>
    <ligand>
        <name>thiamine diphosphate</name>
        <dbReference type="ChEBI" id="CHEBI:58937"/>
    </ligand>
</feature>
<dbReference type="PATRIC" id="fig|913848.6.peg.422"/>
<dbReference type="PANTHER" id="PTHR43522:SF2">
    <property type="entry name" value="TRANSKETOLASE 1-RELATED"/>
    <property type="match status" value="1"/>
</dbReference>
<keyword evidence="11 18" id="KW-0460">Magnesium</keyword>
<dbReference type="CDD" id="cd02012">
    <property type="entry name" value="TPP_TK"/>
    <property type="match status" value="1"/>
</dbReference>
<dbReference type="InterPro" id="IPR005475">
    <property type="entry name" value="Transketolase-like_Pyr-bd"/>
</dbReference>
<dbReference type="SMART" id="SM00861">
    <property type="entry name" value="Transket_pyr"/>
    <property type="match status" value="1"/>
</dbReference>
<dbReference type="NCBIfam" id="TIGR00232">
    <property type="entry name" value="tktlase_bact"/>
    <property type="match status" value="1"/>
</dbReference>
<comment type="cofactor">
    <cofactor evidence="17">
        <name>thiamine diphosphate</name>
        <dbReference type="ChEBI" id="CHEBI:58937"/>
    </cofactor>
    <text evidence="17">Binds 1 thiamine pyrophosphate per subunit. During the reaction, the substrate forms a covalent intermediate with the cofactor.</text>
</comment>
<feature type="site" description="Important for catalytic activity" evidence="19">
    <location>
        <position position="28"/>
    </location>
</feature>
<dbReference type="Pfam" id="PF22613">
    <property type="entry name" value="Transketolase_C_1"/>
    <property type="match status" value="1"/>
</dbReference>
<comment type="catalytic activity">
    <reaction evidence="13">
        <text>D-sedoheptulose 7-phosphate + D-glyceraldehyde 3-phosphate = aldehydo-D-ribose 5-phosphate + D-xylulose 5-phosphate</text>
        <dbReference type="Rhea" id="RHEA:10508"/>
        <dbReference type="ChEBI" id="CHEBI:57483"/>
        <dbReference type="ChEBI" id="CHEBI:57737"/>
        <dbReference type="ChEBI" id="CHEBI:58273"/>
        <dbReference type="ChEBI" id="CHEBI:59776"/>
        <dbReference type="EC" id="2.2.1.1"/>
    </reaction>
</comment>
<evidence type="ECO:0000313" key="21">
    <source>
        <dbReference type="EMBL" id="KRK13935.1"/>
    </source>
</evidence>
<dbReference type="RefSeq" id="WP_056943347.1">
    <property type="nucleotide sequence ID" value="NZ_AZCN01000130.1"/>
</dbReference>
<keyword evidence="12 17" id="KW-0786">Thiamine pyrophosphate</keyword>
<feature type="binding site" evidence="16">
    <location>
        <position position="469"/>
    </location>
    <ligand>
        <name>substrate</name>
    </ligand>
</feature>
<dbReference type="InterPro" id="IPR005478">
    <property type="entry name" value="Transketolase_bac-like"/>
</dbReference>
<dbReference type="GO" id="GO:0046872">
    <property type="term" value="F:metal ion binding"/>
    <property type="evidence" value="ECO:0007669"/>
    <property type="project" value="UniProtKB-KW"/>
</dbReference>
<dbReference type="GeneID" id="65918043"/>
<evidence type="ECO:0000256" key="2">
    <source>
        <dbReference type="ARBA" id="ARBA00001936"/>
    </source>
</evidence>
<evidence type="ECO:0000259" key="20">
    <source>
        <dbReference type="SMART" id="SM00861"/>
    </source>
</evidence>
<dbReference type="InterPro" id="IPR005474">
    <property type="entry name" value="Transketolase_N"/>
</dbReference>
<dbReference type="GO" id="GO:0005829">
    <property type="term" value="C:cytosol"/>
    <property type="evidence" value="ECO:0007669"/>
    <property type="project" value="TreeGrafter"/>
</dbReference>
<dbReference type="eggNOG" id="COG0021">
    <property type="taxonomic scope" value="Bacteria"/>
</dbReference>
<feature type="binding site" evidence="18">
    <location>
        <position position="157"/>
    </location>
    <ligand>
        <name>Mg(2+)</name>
        <dbReference type="ChEBI" id="CHEBI:18420"/>
    </ligand>
</feature>
<evidence type="ECO:0000256" key="3">
    <source>
        <dbReference type="ARBA" id="ARBA00001941"/>
    </source>
</evidence>
<keyword evidence="8" id="KW-0808">Transferase</keyword>
<dbReference type="SUPFAM" id="SSF52922">
    <property type="entry name" value="TK C-terminal domain-like"/>
    <property type="match status" value="1"/>
</dbReference>
<evidence type="ECO:0000256" key="14">
    <source>
        <dbReference type="NCBIfam" id="TIGR00232"/>
    </source>
</evidence>
<feature type="binding site" evidence="17">
    <location>
        <position position="187"/>
    </location>
    <ligand>
        <name>thiamine diphosphate</name>
        <dbReference type="ChEBI" id="CHEBI:58937"/>
    </ligand>
</feature>
<evidence type="ECO:0000256" key="15">
    <source>
        <dbReference type="PIRSR" id="PIRSR605478-1"/>
    </source>
</evidence>
<evidence type="ECO:0000256" key="8">
    <source>
        <dbReference type="ARBA" id="ARBA00022679"/>
    </source>
</evidence>
<feature type="binding site" evidence="16">
    <location>
        <position position="457"/>
    </location>
    <ligand>
        <name>substrate</name>
    </ligand>
</feature>